<dbReference type="GO" id="GO:0015288">
    <property type="term" value="F:porin activity"/>
    <property type="evidence" value="ECO:0007669"/>
    <property type="project" value="TreeGrafter"/>
</dbReference>
<proteinExistence type="predicted"/>
<organism evidence="6 7">
    <name type="scientific">Flammeovirga aprica JL-4</name>
    <dbReference type="NCBI Taxonomy" id="694437"/>
    <lineage>
        <taxon>Bacteria</taxon>
        <taxon>Pseudomonadati</taxon>
        <taxon>Bacteroidota</taxon>
        <taxon>Cytophagia</taxon>
        <taxon>Cytophagales</taxon>
        <taxon>Flammeovirgaceae</taxon>
        <taxon>Flammeovirga</taxon>
    </lineage>
</organism>
<dbReference type="RefSeq" id="WP_169656129.1">
    <property type="nucleotide sequence ID" value="NZ_JABANE010000015.1"/>
</dbReference>
<keyword evidence="3" id="KW-0812">Transmembrane</keyword>
<evidence type="ECO:0000256" key="1">
    <source>
        <dbReference type="ARBA" id="ARBA00004442"/>
    </source>
</evidence>
<keyword evidence="7" id="KW-1185">Reference proteome</keyword>
<evidence type="ECO:0000313" key="7">
    <source>
        <dbReference type="Proteomes" id="UP000576082"/>
    </source>
</evidence>
<reference evidence="6 7" key="1">
    <citation type="submission" date="2020-04" db="EMBL/GenBank/DDBJ databases">
        <title>Flammeovirga sp. SR4, a novel species isolated from seawater.</title>
        <authorList>
            <person name="Wang X."/>
        </authorList>
    </citation>
    <scope>NUCLEOTIDE SEQUENCE [LARGE SCALE GENOMIC DNA]</scope>
    <source>
        <strain evidence="6 7">ATCC 23126</strain>
    </source>
</reference>
<comment type="caution">
    <text evidence="6">The sequence shown here is derived from an EMBL/GenBank/DDBJ whole genome shotgun (WGS) entry which is preliminary data.</text>
</comment>
<dbReference type="GO" id="GO:0015562">
    <property type="term" value="F:efflux transmembrane transporter activity"/>
    <property type="evidence" value="ECO:0007669"/>
    <property type="project" value="InterPro"/>
</dbReference>
<dbReference type="GO" id="GO:0009279">
    <property type="term" value="C:cell outer membrane"/>
    <property type="evidence" value="ECO:0007669"/>
    <property type="project" value="UniProtKB-SubCell"/>
</dbReference>
<evidence type="ECO:0000256" key="4">
    <source>
        <dbReference type="ARBA" id="ARBA00023136"/>
    </source>
</evidence>
<evidence type="ECO:0000256" key="2">
    <source>
        <dbReference type="ARBA" id="ARBA00022452"/>
    </source>
</evidence>
<dbReference type="Gene3D" id="1.20.1600.10">
    <property type="entry name" value="Outer membrane efflux proteins (OEP)"/>
    <property type="match status" value="1"/>
</dbReference>
<dbReference type="SUPFAM" id="SSF56954">
    <property type="entry name" value="Outer membrane efflux proteins (OEP)"/>
    <property type="match status" value="1"/>
</dbReference>
<comment type="subcellular location">
    <subcellularLocation>
        <location evidence="1">Cell outer membrane</location>
    </subcellularLocation>
</comment>
<keyword evidence="4" id="KW-0472">Membrane</keyword>
<dbReference type="GO" id="GO:1990281">
    <property type="term" value="C:efflux pump complex"/>
    <property type="evidence" value="ECO:0007669"/>
    <property type="project" value="TreeGrafter"/>
</dbReference>
<accession>A0A7X9RT18</accession>
<dbReference type="Proteomes" id="UP000576082">
    <property type="component" value="Unassembled WGS sequence"/>
</dbReference>
<sequence>MIHLQKEKRNNMRVVLMGLLLHLSFCNLLYAQEISENDSTESILSLDDLYEIVMVYHPVAQQIALLSEQGQMQVRLGKGYSDPKIYSKYDQKVFKTKDYYTKWNSYAKIPVWAGSINVGYERNDGINLNPENDTNGGKGLMYVGLELPVLKGLLMDERRAMLKKGYAMQQMTEADQIKQINKLILQVAKDYWTWYFSYHQYRLAEEGYDLAIFRKEAVDERIRQGDLANVDGVEALITIQDREINLKLAKLELQKARLVLSNHLWNEEGKPLELLDNVLPEELGVEVLPVLENLLTEASVKHPDIVKIQTKTTILKVDQRLAKEAVKPELNLKYNYLGTTPVSGWEYGLDENYKFGASFSMPIFLRKERAKLQMTKLKLQDNDLQLIMTKREVENNIRKAFLAVQNYVELTDMQSEMSQNYEILLQGETEKFDAGESSVFYMNVREGKLLEAQTKLFKMKAEYAKSVAELNWTTGLSPTL</sequence>
<dbReference type="EMBL" id="JABANE010000015">
    <property type="protein sequence ID" value="NME67801.1"/>
    <property type="molecule type" value="Genomic_DNA"/>
</dbReference>
<keyword evidence="5" id="KW-0998">Cell outer membrane</keyword>
<dbReference type="PANTHER" id="PTHR30026:SF20">
    <property type="entry name" value="OUTER MEMBRANE PROTEIN TOLC"/>
    <property type="match status" value="1"/>
</dbReference>
<gene>
    <name evidence="6" type="ORF">HHU12_07495</name>
</gene>
<dbReference type="AlphaFoldDB" id="A0A7X9RT18"/>
<protein>
    <submittedName>
        <fullName evidence="6">TolC family protein</fullName>
    </submittedName>
</protein>
<dbReference type="InterPro" id="IPR051906">
    <property type="entry name" value="TolC-like"/>
</dbReference>
<dbReference type="PANTHER" id="PTHR30026">
    <property type="entry name" value="OUTER MEMBRANE PROTEIN TOLC"/>
    <property type="match status" value="1"/>
</dbReference>
<keyword evidence="2" id="KW-1134">Transmembrane beta strand</keyword>
<evidence type="ECO:0000256" key="3">
    <source>
        <dbReference type="ARBA" id="ARBA00022692"/>
    </source>
</evidence>
<evidence type="ECO:0000313" key="6">
    <source>
        <dbReference type="EMBL" id="NME67801.1"/>
    </source>
</evidence>
<name>A0A7X9RT18_9BACT</name>
<evidence type="ECO:0000256" key="5">
    <source>
        <dbReference type="ARBA" id="ARBA00023237"/>
    </source>
</evidence>